<evidence type="ECO:0000256" key="2">
    <source>
        <dbReference type="ARBA" id="ARBA00022692"/>
    </source>
</evidence>
<feature type="transmembrane region" description="Helical" evidence="9">
    <location>
        <begin position="112"/>
        <end position="134"/>
    </location>
</feature>
<keyword evidence="11" id="KW-1185">Reference proteome</keyword>
<feature type="transmembrane region" description="Helical" evidence="9">
    <location>
        <begin position="220"/>
        <end position="241"/>
    </location>
</feature>
<name>A0A8B7ZD96_ACAPL</name>
<gene>
    <name evidence="12 13" type="primary">LOC110984881</name>
</gene>
<dbReference type="GO" id="GO:0004930">
    <property type="term" value="F:G protein-coupled receptor activity"/>
    <property type="evidence" value="ECO:0007669"/>
    <property type="project" value="UniProtKB-KW"/>
</dbReference>
<dbReference type="CDD" id="cd00637">
    <property type="entry name" value="7tm_classA_rhodopsin-like"/>
    <property type="match status" value="1"/>
</dbReference>
<dbReference type="RefSeq" id="XP_022101165.1">
    <property type="nucleotide sequence ID" value="XM_022245473.1"/>
</dbReference>
<feature type="transmembrane region" description="Helical" evidence="9">
    <location>
        <begin position="71"/>
        <end position="92"/>
    </location>
</feature>
<comment type="similarity">
    <text evidence="8">Belongs to the G-protein coupled receptor 1 family.</text>
</comment>
<dbReference type="RefSeq" id="XP_022101166.1">
    <property type="nucleotide sequence ID" value="XM_022245474.1"/>
</dbReference>
<dbReference type="InterPro" id="IPR017452">
    <property type="entry name" value="GPCR_Rhodpsn_7TM"/>
</dbReference>
<dbReference type="OrthoDB" id="10036964at2759"/>
<evidence type="ECO:0000256" key="6">
    <source>
        <dbReference type="ARBA" id="ARBA00023170"/>
    </source>
</evidence>
<dbReference type="PROSITE" id="PS50262">
    <property type="entry name" value="G_PROTEIN_RECEP_F1_2"/>
    <property type="match status" value="1"/>
</dbReference>
<keyword evidence="2 8" id="KW-0812">Transmembrane</keyword>
<dbReference type="PROSITE" id="PS00237">
    <property type="entry name" value="G_PROTEIN_RECEP_F1_1"/>
    <property type="match status" value="1"/>
</dbReference>
<keyword evidence="3 9" id="KW-1133">Transmembrane helix</keyword>
<keyword evidence="4 8" id="KW-0297">G-protein coupled receptor</keyword>
<feature type="transmembrane region" description="Helical" evidence="9">
    <location>
        <begin position="155"/>
        <end position="180"/>
    </location>
</feature>
<dbReference type="PANTHER" id="PTHR24243">
    <property type="entry name" value="G-PROTEIN COUPLED RECEPTOR"/>
    <property type="match status" value="1"/>
</dbReference>
<evidence type="ECO:0000256" key="1">
    <source>
        <dbReference type="ARBA" id="ARBA00004141"/>
    </source>
</evidence>
<evidence type="ECO:0000256" key="4">
    <source>
        <dbReference type="ARBA" id="ARBA00023040"/>
    </source>
</evidence>
<evidence type="ECO:0000313" key="13">
    <source>
        <dbReference type="RefSeq" id="XP_022101166.1"/>
    </source>
</evidence>
<feature type="transmembrane region" description="Helical" evidence="9">
    <location>
        <begin position="35"/>
        <end position="59"/>
    </location>
</feature>
<evidence type="ECO:0000259" key="10">
    <source>
        <dbReference type="PROSITE" id="PS50262"/>
    </source>
</evidence>
<dbReference type="Proteomes" id="UP000694845">
    <property type="component" value="Unplaced"/>
</dbReference>
<evidence type="ECO:0000256" key="7">
    <source>
        <dbReference type="ARBA" id="ARBA00023224"/>
    </source>
</evidence>
<dbReference type="AlphaFoldDB" id="A0A8B7ZD96"/>
<dbReference type="GeneID" id="110984881"/>
<keyword evidence="7 8" id="KW-0807">Transducer</keyword>
<evidence type="ECO:0000256" key="8">
    <source>
        <dbReference type="RuleBase" id="RU000688"/>
    </source>
</evidence>
<dbReference type="PRINTS" id="PR00237">
    <property type="entry name" value="GPCRRHODOPSN"/>
</dbReference>
<dbReference type="OMA" id="MIWCLGI"/>
<organism evidence="11 13">
    <name type="scientific">Acanthaster planci</name>
    <name type="common">Crown-of-thorns starfish</name>
    <dbReference type="NCBI Taxonomy" id="133434"/>
    <lineage>
        <taxon>Eukaryota</taxon>
        <taxon>Metazoa</taxon>
        <taxon>Echinodermata</taxon>
        <taxon>Eleutherozoa</taxon>
        <taxon>Asterozoa</taxon>
        <taxon>Asteroidea</taxon>
        <taxon>Valvatacea</taxon>
        <taxon>Valvatida</taxon>
        <taxon>Acanthasteridae</taxon>
        <taxon>Acanthaster</taxon>
    </lineage>
</organism>
<evidence type="ECO:0000256" key="9">
    <source>
        <dbReference type="SAM" id="Phobius"/>
    </source>
</evidence>
<proteinExistence type="inferred from homology"/>
<comment type="subcellular location">
    <subcellularLocation>
        <location evidence="1">Membrane</location>
        <topology evidence="1">Multi-pass membrane protein</topology>
    </subcellularLocation>
</comment>
<feature type="domain" description="G-protein coupled receptors family 1 profile" evidence="10">
    <location>
        <begin position="50"/>
        <end position="327"/>
    </location>
</feature>
<keyword evidence="6 8" id="KW-0675">Receptor</keyword>
<evidence type="ECO:0000313" key="11">
    <source>
        <dbReference type="Proteomes" id="UP000694845"/>
    </source>
</evidence>
<dbReference type="Pfam" id="PF00001">
    <property type="entry name" value="7tm_1"/>
    <property type="match status" value="1"/>
</dbReference>
<keyword evidence="5 9" id="KW-0472">Membrane</keyword>
<dbReference type="GO" id="GO:0005886">
    <property type="term" value="C:plasma membrane"/>
    <property type="evidence" value="ECO:0007669"/>
    <property type="project" value="TreeGrafter"/>
</dbReference>
<evidence type="ECO:0000256" key="5">
    <source>
        <dbReference type="ARBA" id="ARBA00023136"/>
    </source>
</evidence>
<evidence type="ECO:0000313" key="12">
    <source>
        <dbReference type="RefSeq" id="XP_022101165.1"/>
    </source>
</evidence>
<accession>A0A8B7ZD96</accession>
<reference evidence="12 13" key="1">
    <citation type="submission" date="2025-04" db="UniProtKB">
        <authorList>
            <consortium name="RefSeq"/>
        </authorList>
    </citation>
    <scope>IDENTIFICATION</scope>
</reference>
<dbReference type="KEGG" id="aplc:110984881"/>
<sequence length="383" mass="43013">MGSGITSGECSEQDTLNVSEKSVLGWLYTPTDTSIITIIIPMIWCLGIITNLIFLFVLCRVPKLRSETNTYLAHLAIADLLYLSLGSALNIWSYTASRVAFHVPFVNSAQCICFFTIVNTGYFASITLVTMVSFERYLALCHPVKHLKVRGRRRTYKMVAVCWLVGLIFSVATVPGSVVLRVLCLQWPDVEEFWDYPTSITFCGPVTPQVDFFVPPLLNVPWLIAMVANIYMYVRILEVLSKRSSKNSGINKHHKAVQIRNQVARMLIVNGVVFFLCQTPYRIFSLAGWICWLAQIPNPLAVALGNNQIWLSLIPQYVNGMINPLIYGAMNSIYRSSFREAFHCNGRVRQRDTSAFAISTADQSKSNATVETLAINDITETKL</sequence>
<protein>
    <submittedName>
        <fullName evidence="12 13">Somatostatin receptor type 2-like</fullName>
    </submittedName>
</protein>
<dbReference type="SUPFAM" id="SSF81321">
    <property type="entry name" value="Family A G protein-coupled receptor-like"/>
    <property type="match status" value="1"/>
</dbReference>
<dbReference type="Gene3D" id="1.20.1070.10">
    <property type="entry name" value="Rhodopsin 7-helix transmembrane proteins"/>
    <property type="match status" value="1"/>
</dbReference>
<evidence type="ECO:0000256" key="3">
    <source>
        <dbReference type="ARBA" id="ARBA00022989"/>
    </source>
</evidence>
<feature type="transmembrane region" description="Helical" evidence="9">
    <location>
        <begin position="262"/>
        <end position="281"/>
    </location>
</feature>
<dbReference type="PANTHER" id="PTHR24243:SF208">
    <property type="entry name" value="PYROKININ-1 RECEPTOR"/>
    <property type="match status" value="1"/>
</dbReference>
<dbReference type="InterPro" id="IPR000276">
    <property type="entry name" value="GPCR_Rhodpsn"/>
</dbReference>